<feature type="domain" description="Smf/DprA SLOG" evidence="2">
    <location>
        <begin position="69"/>
        <end position="153"/>
    </location>
</feature>
<sequence>MAWVYLSRVVEGPCAALSALIEQVGVVEAARAVRECALPESLRGPTELRRGIDRAERDLETVDRLGGRVVTPDDPEWPAWRLLGLGQLDPSRDAAAAVPLVLWVRGPLSVLHATEQALAVVGARCSTGYGEQVTGEIAGDLAARGWTIVSGAAPVL</sequence>
<proteinExistence type="inferred from homology"/>
<name>A0A291RXX3_9NOCA</name>
<dbReference type="Pfam" id="PF02481">
    <property type="entry name" value="DNA_processg_A"/>
    <property type="match status" value="1"/>
</dbReference>
<dbReference type="PANTHER" id="PTHR43022:SF1">
    <property type="entry name" value="PROTEIN SMF"/>
    <property type="match status" value="1"/>
</dbReference>
<comment type="similarity">
    <text evidence="1">Belongs to the DprA/Smf family.</text>
</comment>
<dbReference type="PANTHER" id="PTHR43022">
    <property type="entry name" value="PROTEIN SMF"/>
    <property type="match status" value="1"/>
</dbReference>
<dbReference type="Gene3D" id="3.40.50.450">
    <property type="match status" value="1"/>
</dbReference>
<dbReference type="GO" id="GO:0009294">
    <property type="term" value="P:DNA-mediated transformation"/>
    <property type="evidence" value="ECO:0007669"/>
    <property type="project" value="InterPro"/>
</dbReference>
<dbReference type="SUPFAM" id="SSF102405">
    <property type="entry name" value="MCP/YpsA-like"/>
    <property type="match status" value="1"/>
</dbReference>
<dbReference type="EMBL" id="CP023778">
    <property type="protein sequence ID" value="ATL72150.1"/>
    <property type="molecule type" value="Genomic_DNA"/>
</dbReference>
<dbReference type="InterPro" id="IPR003488">
    <property type="entry name" value="DprA"/>
</dbReference>
<evidence type="ECO:0000256" key="1">
    <source>
        <dbReference type="ARBA" id="ARBA00006525"/>
    </source>
</evidence>
<protein>
    <recommendedName>
        <fullName evidence="2">Smf/DprA SLOG domain-containing protein</fullName>
    </recommendedName>
</protein>
<dbReference type="Proteomes" id="UP000221961">
    <property type="component" value="Chromosome"/>
</dbReference>
<reference evidence="3 4" key="1">
    <citation type="submission" date="2017-10" db="EMBL/GenBank/DDBJ databases">
        <title>Comparative genomics between pathogenic Norcardia.</title>
        <authorList>
            <person name="Zeng L."/>
        </authorList>
    </citation>
    <scope>NUCLEOTIDE SEQUENCE [LARGE SCALE GENOMIC DNA]</scope>
    <source>
        <strain evidence="3 4">NC_YFY_NT001</strain>
    </source>
</reference>
<dbReference type="KEGG" id="ntp:CRH09_27920"/>
<evidence type="ECO:0000259" key="2">
    <source>
        <dbReference type="Pfam" id="PF02481"/>
    </source>
</evidence>
<gene>
    <name evidence="3" type="ORF">CRH09_27920</name>
</gene>
<dbReference type="InterPro" id="IPR057666">
    <property type="entry name" value="DrpA_SLOG"/>
</dbReference>
<accession>A0A291RXX3</accession>
<evidence type="ECO:0000313" key="4">
    <source>
        <dbReference type="Proteomes" id="UP000221961"/>
    </source>
</evidence>
<dbReference type="AlphaFoldDB" id="A0A291RXX3"/>
<evidence type="ECO:0000313" key="3">
    <source>
        <dbReference type="EMBL" id="ATL72150.1"/>
    </source>
</evidence>
<organism evidence="3 4">
    <name type="scientific">Nocardia terpenica</name>
    <dbReference type="NCBI Taxonomy" id="455432"/>
    <lineage>
        <taxon>Bacteria</taxon>
        <taxon>Bacillati</taxon>
        <taxon>Actinomycetota</taxon>
        <taxon>Actinomycetes</taxon>
        <taxon>Mycobacteriales</taxon>
        <taxon>Nocardiaceae</taxon>
        <taxon>Nocardia</taxon>
    </lineage>
</organism>